<evidence type="ECO:0000256" key="10">
    <source>
        <dbReference type="SAM" id="MobiDB-lite"/>
    </source>
</evidence>
<evidence type="ECO:0000256" key="11">
    <source>
        <dbReference type="SAM" id="Phobius"/>
    </source>
</evidence>
<proteinExistence type="inferred from homology"/>
<feature type="transmembrane region" description="Helical" evidence="11">
    <location>
        <begin position="36"/>
        <end position="57"/>
    </location>
</feature>
<evidence type="ECO:0000313" key="12">
    <source>
        <dbReference type="EMBL" id="KLO06011.1"/>
    </source>
</evidence>
<keyword evidence="7 11" id="KW-0472">Membrane</keyword>
<dbReference type="OrthoDB" id="2874149at2759"/>
<reference evidence="12 13" key="1">
    <citation type="submission" date="2015-04" db="EMBL/GenBank/DDBJ databases">
        <title>Complete genome sequence of Schizopora paradoxa KUC8140, a cosmopolitan wood degrader in East Asia.</title>
        <authorList>
            <consortium name="DOE Joint Genome Institute"/>
            <person name="Min B."/>
            <person name="Park H."/>
            <person name="Jang Y."/>
            <person name="Kim J.-J."/>
            <person name="Kim K.H."/>
            <person name="Pangilinan J."/>
            <person name="Lipzen A."/>
            <person name="Riley R."/>
            <person name="Grigoriev I.V."/>
            <person name="Spatafora J.W."/>
            <person name="Choi I.-G."/>
        </authorList>
    </citation>
    <scope>NUCLEOTIDE SEQUENCE [LARGE SCALE GENOMIC DNA]</scope>
    <source>
        <strain evidence="12 13">KUC8140</strain>
    </source>
</reference>
<evidence type="ECO:0000256" key="2">
    <source>
        <dbReference type="ARBA" id="ARBA00011085"/>
    </source>
</evidence>
<dbReference type="AlphaFoldDB" id="A0A0H2RMF4"/>
<accession>A0A0H2RMF4</accession>
<dbReference type="GO" id="GO:0004932">
    <property type="term" value="F:mating-type factor pheromone receptor activity"/>
    <property type="evidence" value="ECO:0007669"/>
    <property type="project" value="InterPro"/>
</dbReference>
<dbReference type="FunCoup" id="A0A0H2RMF4">
    <property type="interactions" value="87"/>
</dbReference>
<dbReference type="GO" id="GO:0005886">
    <property type="term" value="C:plasma membrane"/>
    <property type="evidence" value="ECO:0007669"/>
    <property type="project" value="TreeGrafter"/>
</dbReference>
<dbReference type="PANTHER" id="PTHR28097">
    <property type="entry name" value="PHEROMONE A FACTOR RECEPTOR"/>
    <property type="match status" value="1"/>
</dbReference>
<evidence type="ECO:0000256" key="5">
    <source>
        <dbReference type="ARBA" id="ARBA00022989"/>
    </source>
</evidence>
<comment type="subcellular location">
    <subcellularLocation>
        <location evidence="1">Membrane</location>
        <topology evidence="1">Multi-pass membrane protein</topology>
    </subcellularLocation>
</comment>
<evidence type="ECO:0000256" key="4">
    <source>
        <dbReference type="ARBA" id="ARBA00022692"/>
    </source>
</evidence>
<evidence type="ECO:0000256" key="1">
    <source>
        <dbReference type="ARBA" id="ARBA00004141"/>
    </source>
</evidence>
<keyword evidence="4 11" id="KW-0812">Transmembrane</keyword>
<feature type="transmembrane region" description="Helical" evidence="11">
    <location>
        <begin position="115"/>
        <end position="136"/>
    </location>
</feature>
<feature type="transmembrane region" description="Helical" evidence="11">
    <location>
        <begin position="156"/>
        <end position="181"/>
    </location>
</feature>
<dbReference type="Pfam" id="PF02076">
    <property type="entry name" value="STE3"/>
    <property type="match status" value="1"/>
</dbReference>
<name>A0A0H2RMF4_9AGAM</name>
<feature type="transmembrane region" description="Helical" evidence="11">
    <location>
        <begin position="289"/>
        <end position="305"/>
    </location>
</feature>
<dbReference type="PANTHER" id="PTHR28097:SF1">
    <property type="entry name" value="PHEROMONE A FACTOR RECEPTOR"/>
    <property type="match status" value="1"/>
</dbReference>
<feature type="compositionally biased region" description="Polar residues" evidence="10">
    <location>
        <begin position="356"/>
        <end position="372"/>
    </location>
</feature>
<feature type="transmembrane region" description="Helical" evidence="11">
    <location>
        <begin position="12"/>
        <end position="29"/>
    </location>
</feature>
<evidence type="ECO:0000256" key="6">
    <source>
        <dbReference type="ARBA" id="ARBA00023040"/>
    </source>
</evidence>
<keyword evidence="3" id="KW-0589">Pheromone response</keyword>
<dbReference type="InParanoid" id="A0A0H2RMF4"/>
<organism evidence="12 13">
    <name type="scientific">Schizopora paradoxa</name>
    <dbReference type="NCBI Taxonomy" id="27342"/>
    <lineage>
        <taxon>Eukaryota</taxon>
        <taxon>Fungi</taxon>
        <taxon>Dikarya</taxon>
        <taxon>Basidiomycota</taxon>
        <taxon>Agaricomycotina</taxon>
        <taxon>Agaricomycetes</taxon>
        <taxon>Hymenochaetales</taxon>
        <taxon>Schizoporaceae</taxon>
        <taxon>Schizopora</taxon>
    </lineage>
</organism>
<protein>
    <submittedName>
        <fullName evidence="12">STE3-domain-containing protein</fullName>
    </submittedName>
</protein>
<dbReference type="Proteomes" id="UP000053477">
    <property type="component" value="Unassembled WGS sequence"/>
</dbReference>
<evidence type="ECO:0000256" key="8">
    <source>
        <dbReference type="ARBA" id="ARBA00023170"/>
    </source>
</evidence>
<dbReference type="EMBL" id="KQ086246">
    <property type="protein sequence ID" value="KLO06011.1"/>
    <property type="molecule type" value="Genomic_DNA"/>
</dbReference>
<feature type="transmembrane region" description="Helical" evidence="11">
    <location>
        <begin position="77"/>
        <end position="95"/>
    </location>
</feature>
<evidence type="ECO:0000313" key="13">
    <source>
        <dbReference type="Proteomes" id="UP000053477"/>
    </source>
</evidence>
<feature type="transmembrane region" description="Helical" evidence="11">
    <location>
        <begin position="209"/>
        <end position="234"/>
    </location>
</feature>
<evidence type="ECO:0000256" key="9">
    <source>
        <dbReference type="ARBA" id="ARBA00023224"/>
    </source>
</evidence>
<feature type="region of interest" description="Disordered" evidence="10">
    <location>
        <begin position="354"/>
        <end position="388"/>
    </location>
</feature>
<dbReference type="InterPro" id="IPR001499">
    <property type="entry name" value="GPCR_STE3"/>
</dbReference>
<keyword evidence="5 11" id="KW-1133">Transmembrane helix</keyword>
<keyword evidence="6" id="KW-0297">G-protein coupled receptor</keyword>
<keyword evidence="13" id="KW-1185">Reference proteome</keyword>
<gene>
    <name evidence="12" type="ORF">SCHPADRAFT_946439</name>
</gene>
<dbReference type="PRINTS" id="PR00899">
    <property type="entry name" value="GPCRSTE3"/>
</dbReference>
<comment type="similarity">
    <text evidence="2">Belongs to the G-protein coupled receptor 4 family.</text>
</comment>
<evidence type="ECO:0000256" key="3">
    <source>
        <dbReference type="ARBA" id="ARBA00022507"/>
    </source>
</evidence>
<sequence>MNCLTPYPITPIGNFMGFVLALIPLVSQIRKLSAAVWGYAIWIAIYCFIEFVNTIIWHDNVNIVAPVWCDIGIKLQLGASVGTRVCAFVICVHLYKVTRLRGSIETTASQRRKTLIYELLAIIGIPFLVMALFIIIQPIRFQILEEAGCELYDYSFVGYIIIYGPELLPSLGCVVLAPLILRTFMRHRKEMNEYLSSDREFVHNKYHRLMLIACLDTLVNLPVLIIDIVTNIVAGEDNSLNYPYVSWESVHNGAGGNLPGLSLSSILQLPASEWNTGGWNVFNVKWNEWLFVFHALVFFSVFGTTPEMRHYYRSVFWFIPERCGYERRRPTQEETVSDFAFTSNPVHVSGILRSGETGSIPDSQSLTEQSIGSARYESRSDEKIGSSV</sequence>
<feature type="compositionally biased region" description="Basic and acidic residues" evidence="10">
    <location>
        <begin position="376"/>
        <end position="388"/>
    </location>
</feature>
<keyword evidence="8" id="KW-0675">Receptor</keyword>
<evidence type="ECO:0000256" key="7">
    <source>
        <dbReference type="ARBA" id="ARBA00023136"/>
    </source>
</evidence>
<keyword evidence="9" id="KW-0807">Transducer</keyword>
<dbReference type="GO" id="GO:0000750">
    <property type="term" value="P:pheromone-dependent signal transduction involved in conjugation with cellular fusion"/>
    <property type="evidence" value="ECO:0007669"/>
    <property type="project" value="TreeGrafter"/>
</dbReference>